<name>A0A1M4U595_9BACT</name>
<dbReference type="InterPro" id="IPR005119">
    <property type="entry name" value="LysR_subst-bd"/>
</dbReference>
<evidence type="ECO:0000256" key="2">
    <source>
        <dbReference type="ARBA" id="ARBA00023015"/>
    </source>
</evidence>
<evidence type="ECO:0000313" key="6">
    <source>
        <dbReference type="EMBL" id="SHE51717.1"/>
    </source>
</evidence>
<evidence type="ECO:0000256" key="4">
    <source>
        <dbReference type="ARBA" id="ARBA00023163"/>
    </source>
</evidence>
<organism evidence="6 7">
    <name type="scientific">Dysgonomonas macrotermitis</name>
    <dbReference type="NCBI Taxonomy" id="1346286"/>
    <lineage>
        <taxon>Bacteria</taxon>
        <taxon>Pseudomonadati</taxon>
        <taxon>Bacteroidota</taxon>
        <taxon>Bacteroidia</taxon>
        <taxon>Bacteroidales</taxon>
        <taxon>Dysgonomonadaceae</taxon>
        <taxon>Dysgonomonas</taxon>
    </lineage>
</organism>
<keyword evidence="2" id="KW-0805">Transcription regulation</keyword>
<dbReference type="Pfam" id="PF00126">
    <property type="entry name" value="HTH_1"/>
    <property type="match status" value="1"/>
</dbReference>
<dbReference type="Pfam" id="PF03466">
    <property type="entry name" value="LysR_substrate"/>
    <property type="match status" value="1"/>
</dbReference>
<dbReference type="OrthoDB" id="9785745at2"/>
<gene>
    <name evidence="6" type="ORF">SAMN05444362_101505</name>
</gene>
<dbReference type="PANTHER" id="PTHR30126">
    <property type="entry name" value="HTH-TYPE TRANSCRIPTIONAL REGULATOR"/>
    <property type="match status" value="1"/>
</dbReference>
<dbReference type="SUPFAM" id="SSF53850">
    <property type="entry name" value="Periplasmic binding protein-like II"/>
    <property type="match status" value="1"/>
</dbReference>
<protein>
    <submittedName>
        <fullName evidence="6">DNA-binding transcriptional regulator, LysR family</fullName>
    </submittedName>
</protein>
<keyword evidence="7" id="KW-1185">Reference proteome</keyword>
<dbReference type="EMBL" id="FQUC01000001">
    <property type="protein sequence ID" value="SHE51717.1"/>
    <property type="molecule type" value="Genomic_DNA"/>
</dbReference>
<evidence type="ECO:0000259" key="5">
    <source>
        <dbReference type="PROSITE" id="PS50931"/>
    </source>
</evidence>
<keyword evidence="4" id="KW-0804">Transcription</keyword>
<dbReference type="InterPro" id="IPR036388">
    <property type="entry name" value="WH-like_DNA-bd_sf"/>
</dbReference>
<dbReference type="GO" id="GO:0000976">
    <property type="term" value="F:transcription cis-regulatory region binding"/>
    <property type="evidence" value="ECO:0007669"/>
    <property type="project" value="TreeGrafter"/>
</dbReference>
<evidence type="ECO:0000313" key="7">
    <source>
        <dbReference type="Proteomes" id="UP000184480"/>
    </source>
</evidence>
<feature type="domain" description="HTH lysR-type" evidence="5">
    <location>
        <begin position="2"/>
        <end position="59"/>
    </location>
</feature>
<dbReference type="SUPFAM" id="SSF46785">
    <property type="entry name" value="Winged helix' DNA-binding domain"/>
    <property type="match status" value="1"/>
</dbReference>
<dbReference type="AlphaFoldDB" id="A0A1M4U595"/>
<dbReference type="Gene3D" id="1.10.10.10">
    <property type="entry name" value="Winged helix-like DNA-binding domain superfamily/Winged helix DNA-binding domain"/>
    <property type="match status" value="1"/>
</dbReference>
<dbReference type="InterPro" id="IPR000847">
    <property type="entry name" value="LysR_HTH_N"/>
</dbReference>
<dbReference type="Proteomes" id="UP000184480">
    <property type="component" value="Unassembled WGS sequence"/>
</dbReference>
<dbReference type="PRINTS" id="PR00039">
    <property type="entry name" value="HTHLYSR"/>
</dbReference>
<accession>A0A1M4U595</accession>
<dbReference type="GO" id="GO:0003700">
    <property type="term" value="F:DNA-binding transcription factor activity"/>
    <property type="evidence" value="ECO:0007669"/>
    <property type="project" value="InterPro"/>
</dbReference>
<dbReference type="RefSeq" id="WP_062175576.1">
    <property type="nucleotide sequence ID" value="NZ_BBXL01000001.1"/>
</dbReference>
<evidence type="ECO:0000256" key="3">
    <source>
        <dbReference type="ARBA" id="ARBA00023125"/>
    </source>
</evidence>
<reference evidence="7" key="1">
    <citation type="submission" date="2016-11" db="EMBL/GenBank/DDBJ databases">
        <authorList>
            <person name="Varghese N."/>
            <person name="Submissions S."/>
        </authorList>
    </citation>
    <scope>NUCLEOTIDE SEQUENCE [LARGE SCALE GENOMIC DNA]</scope>
    <source>
        <strain evidence="7">DSM 27370</strain>
    </source>
</reference>
<dbReference type="CDD" id="cd05466">
    <property type="entry name" value="PBP2_LTTR_substrate"/>
    <property type="match status" value="1"/>
</dbReference>
<dbReference type="InterPro" id="IPR036390">
    <property type="entry name" value="WH_DNA-bd_sf"/>
</dbReference>
<dbReference type="PROSITE" id="PS50931">
    <property type="entry name" value="HTH_LYSR"/>
    <property type="match status" value="1"/>
</dbReference>
<keyword evidence="3 6" id="KW-0238">DNA-binding</keyword>
<dbReference type="STRING" id="1346286.SAMN05444362_101505"/>
<sequence length="305" mass="35197">MVNLEWYRTFKAIYQQGTLTKAATELMVSQPNVSVQLSSLESYIGHALFIRLPRKMVPTEYGKLLYTQIVESIDNLERVEIEFKKSSIRKEPTIRLGVPSEVFYTYLSQNMNLVKSHLVVEYGLAMDLINKLRNDELDIAFITKQDKNPDSLTYEYLYSESFMIVCNVDHDTTEFDRYIADNDLVKAEKWLKAQSWYAYDTNLPLIRRFWRSNFLKRPIVKLKAAIPDNMAILKAITMSGGFAVSSDLIGGDTLKNGQVKVVWRGIIPATNSLHLAYDKNKIDPRLVDEMRDYITQSMDGYIDTK</sequence>
<dbReference type="PANTHER" id="PTHR30126:SF39">
    <property type="entry name" value="HTH-TYPE TRANSCRIPTIONAL REGULATOR CYSL"/>
    <property type="match status" value="1"/>
</dbReference>
<proteinExistence type="inferred from homology"/>
<evidence type="ECO:0000256" key="1">
    <source>
        <dbReference type="ARBA" id="ARBA00009437"/>
    </source>
</evidence>
<dbReference type="Gene3D" id="3.40.190.10">
    <property type="entry name" value="Periplasmic binding protein-like II"/>
    <property type="match status" value="2"/>
</dbReference>
<comment type="similarity">
    <text evidence="1">Belongs to the LysR transcriptional regulatory family.</text>
</comment>